<keyword evidence="7 10" id="KW-0472">Membrane</keyword>
<keyword evidence="2 10" id="KW-0444">Lipid biosynthesis</keyword>
<comment type="subcellular location">
    <subcellularLocation>
        <location evidence="10">Cell membrane</location>
        <topology evidence="10">Multi-pass membrane protein</topology>
    </subcellularLocation>
</comment>
<keyword evidence="9 10" id="KW-1208">Phospholipid metabolism</keyword>
<keyword evidence="4 10" id="KW-0812">Transmembrane</keyword>
<protein>
    <recommendedName>
        <fullName evidence="10">Glycerol-3-phosphate acyltransferase</fullName>
    </recommendedName>
    <alternativeName>
        <fullName evidence="10">Acyl-PO4 G3P acyltransferase</fullName>
    </alternativeName>
    <alternativeName>
        <fullName evidence="10">Acyl-phosphate--glycerol-3-phosphate acyltransferase</fullName>
    </alternativeName>
    <alternativeName>
        <fullName evidence="10">G3P acyltransferase</fullName>
        <shortName evidence="10">GPAT</shortName>
        <ecNumber evidence="10">2.3.1.275</ecNumber>
    </alternativeName>
    <alternativeName>
        <fullName evidence="10">Lysophosphatidic acid synthase</fullName>
        <shortName evidence="10">LPA synthase</shortName>
    </alternativeName>
</protein>
<dbReference type="EC" id="2.3.1.275" evidence="10"/>
<dbReference type="PANTHER" id="PTHR30309:SF0">
    <property type="entry name" value="GLYCEROL-3-PHOSPHATE ACYLTRANSFERASE-RELATED"/>
    <property type="match status" value="1"/>
</dbReference>
<gene>
    <name evidence="10 11" type="primary">plsY</name>
    <name evidence="11" type="ORF">KME15_24565</name>
</gene>
<comment type="catalytic activity">
    <reaction evidence="10">
        <text>an acyl phosphate + sn-glycerol 3-phosphate = a 1-acyl-sn-glycero-3-phosphate + phosphate</text>
        <dbReference type="Rhea" id="RHEA:34075"/>
        <dbReference type="ChEBI" id="CHEBI:43474"/>
        <dbReference type="ChEBI" id="CHEBI:57597"/>
        <dbReference type="ChEBI" id="CHEBI:57970"/>
        <dbReference type="ChEBI" id="CHEBI:59918"/>
        <dbReference type="EC" id="2.3.1.275"/>
    </reaction>
</comment>
<keyword evidence="1 10" id="KW-1003">Cell membrane</keyword>
<comment type="similarity">
    <text evidence="10">Belongs to the PlsY family.</text>
</comment>
<keyword evidence="3 10" id="KW-0808">Transferase</keyword>
<dbReference type="HAMAP" id="MF_01043">
    <property type="entry name" value="PlsY"/>
    <property type="match status" value="1"/>
</dbReference>
<reference evidence="11" key="2">
    <citation type="journal article" date="2022" name="Microbiol. Resour. Announc.">
        <title>Metagenome Sequencing to Explore Phylogenomics of Terrestrial Cyanobacteria.</title>
        <authorList>
            <person name="Ward R.D."/>
            <person name="Stajich J.E."/>
            <person name="Johansen J.R."/>
            <person name="Huntemann M."/>
            <person name="Clum A."/>
            <person name="Foster B."/>
            <person name="Foster B."/>
            <person name="Roux S."/>
            <person name="Palaniappan K."/>
            <person name="Varghese N."/>
            <person name="Mukherjee S."/>
            <person name="Reddy T.B.K."/>
            <person name="Daum C."/>
            <person name="Copeland A."/>
            <person name="Chen I.A."/>
            <person name="Ivanova N.N."/>
            <person name="Kyrpides N.C."/>
            <person name="Shapiro N."/>
            <person name="Eloe-Fadrosh E.A."/>
            <person name="Pietrasiak N."/>
        </authorList>
    </citation>
    <scope>NUCLEOTIDE SEQUENCE</scope>
    <source>
        <strain evidence="11">UHER 2000/2452</strain>
    </source>
</reference>
<feature type="transmembrane region" description="Helical" evidence="10">
    <location>
        <begin position="147"/>
        <end position="172"/>
    </location>
</feature>
<keyword evidence="8 10" id="KW-0594">Phospholipid biosynthesis</keyword>
<dbReference type="GO" id="GO:0005886">
    <property type="term" value="C:plasma membrane"/>
    <property type="evidence" value="ECO:0007669"/>
    <property type="project" value="UniProtKB-SubCell"/>
</dbReference>
<comment type="function">
    <text evidence="10">Catalyzes the transfer of an acyl group from acyl-phosphate (acyl-PO(4)) to glycerol-3-phosphate (G3P) to form lysophosphatidic acid (LPA). This enzyme utilizes acyl-phosphate as fatty acyl donor, but not acyl-CoA or acyl-ACP.</text>
</comment>
<evidence type="ECO:0000256" key="10">
    <source>
        <dbReference type="HAMAP-Rule" id="MF_01043"/>
    </source>
</evidence>
<evidence type="ECO:0000256" key="9">
    <source>
        <dbReference type="ARBA" id="ARBA00023264"/>
    </source>
</evidence>
<evidence type="ECO:0000256" key="8">
    <source>
        <dbReference type="ARBA" id="ARBA00023209"/>
    </source>
</evidence>
<reference evidence="11" key="1">
    <citation type="submission" date="2021-05" db="EMBL/GenBank/DDBJ databases">
        <authorList>
            <person name="Pietrasiak N."/>
            <person name="Ward R."/>
            <person name="Stajich J.E."/>
            <person name="Kurbessoian T."/>
        </authorList>
    </citation>
    <scope>NUCLEOTIDE SEQUENCE</scope>
    <source>
        <strain evidence="11">UHER 2000/2452</strain>
    </source>
</reference>
<dbReference type="AlphaFoldDB" id="A0A951URP6"/>
<dbReference type="PANTHER" id="PTHR30309">
    <property type="entry name" value="INNER MEMBRANE PROTEIN YGIH"/>
    <property type="match status" value="1"/>
</dbReference>
<feature type="transmembrane region" description="Helical" evidence="10">
    <location>
        <begin position="74"/>
        <end position="96"/>
    </location>
</feature>
<evidence type="ECO:0000313" key="11">
    <source>
        <dbReference type="EMBL" id="MBW4661853.1"/>
    </source>
</evidence>
<proteinExistence type="inferred from homology"/>
<evidence type="ECO:0000256" key="1">
    <source>
        <dbReference type="ARBA" id="ARBA00022475"/>
    </source>
</evidence>
<comment type="subunit">
    <text evidence="10">Probably interacts with PlsX.</text>
</comment>
<evidence type="ECO:0000256" key="7">
    <source>
        <dbReference type="ARBA" id="ARBA00023136"/>
    </source>
</evidence>
<keyword evidence="11" id="KW-0012">Acyltransferase</keyword>
<evidence type="ECO:0000313" key="12">
    <source>
        <dbReference type="Proteomes" id="UP000757435"/>
    </source>
</evidence>
<comment type="pathway">
    <text evidence="10">Lipid metabolism; phospholipid metabolism.</text>
</comment>
<name>A0A951URP6_9CYAN</name>
<keyword evidence="5 10" id="KW-1133">Transmembrane helix</keyword>
<feature type="transmembrane region" description="Helical" evidence="10">
    <location>
        <begin position="116"/>
        <end position="135"/>
    </location>
</feature>
<dbReference type="NCBIfam" id="TIGR00023">
    <property type="entry name" value="glycerol-3-phosphate 1-O-acyltransferase PlsY"/>
    <property type="match status" value="1"/>
</dbReference>
<accession>A0A951URP6</accession>
<dbReference type="InterPro" id="IPR003811">
    <property type="entry name" value="G3P_acylTferase_PlsY"/>
</dbReference>
<evidence type="ECO:0000256" key="4">
    <source>
        <dbReference type="ARBA" id="ARBA00022692"/>
    </source>
</evidence>
<dbReference type="EMBL" id="JAHHHD010000047">
    <property type="protein sequence ID" value="MBW4661853.1"/>
    <property type="molecule type" value="Genomic_DNA"/>
</dbReference>
<keyword evidence="6 10" id="KW-0443">Lipid metabolism</keyword>
<dbReference type="SMART" id="SM01207">
    <property type="entry name" value="G3P_acyltransf"/>
    <property type="match status" value="1"/>
</dbReference>
<organism evidence="11 12">
    <name type="scientific">Drouetiella hepatica Uher 2000/2452</name>
    <dbReference type="NCBI Taxonomy" id="904376"/>
    <lineage>
        <taxon>Bacteria</taxon>
        <taxon>Bacillati</taxon>
        <taxon>Cyanobacteriota</taxon>
        <taxon>Cyanophyceae</taxon>
        <taxon>Oculatellales</taxon>
        <taxon>Oculatellaceae</taxon>
        <taxon>Drouetiella</taxon>
    </lineage>
</organism>
<dbReference type="Pfam" id="PF02660">
    <property type="entry name" value="G3P_acyltransf"/>
    <property type="match status" value="1"/>
</dbReference>
<evidence type="ECO:0000256" key="5">
    <source>
        <dbReference type="ARBA" id="ARBA00022989"/>
    </source>
</evidence>
<feature type="transmembrane region" description="Helical" evidence="10">
    <location>
        <begin position="20"/>
        <end position="43"/>
    </location>
</feature>
<dbReference type="GO" id="GO:0043772">
    <property type="term" value="F:acyl-phosphate glycerol-3-phosphate acyltransferase activity"/>
    <property type="evidence" value="ECO:0007669"/>
    <property type="project" value="UniProtKB-UniRule"/>
</dbReference>
<evidence type="ECO:0000256" key="6">
    <source>
        <dbReference type="ARBA" id="ARBA00023098"/>
    </source>
</evidence>
<dbReference type="Proteomes" id="UP000757435">
    <property type="component" value="Unassembled WGS sequence"/>
</dbReference>
<dbReference type="GO" id="GO:0008654">
    <property type="term" value="P:phospholipid biosynthetic process"/>
    <property type="evidence" value="ECO:0007669"/>
    <property type="project" value="UniProtKB-UniRule"/>
</dbReference>
<evidence type="ECO:0000256" key="3">
    <source>
        <dbReference type="ARBA" id="ARBA00022679"/>
    </source>
</evidence>
<feature type="transmembrane region" description="Helical" evidence="10">
    <location>
        <begin position="184"/>
        <end position="212"/>
    </location>
</feature>
<sequence>MSKLLSVVFGSTDSGAELLWIPIGLLVAAIAYLLGSIPTGYWLGKILKGIDIREHGSKSTGATNVLRTLGKTPALIVLLVDLLKGIAALAFTRWFYGLAIASAIPPTVDPQTWTTWAITLAALMAVLGHSKSVWIKFTGGKSAATGLGALFGMAWQVGLGGAIVFGVALAIFRIVSLSSIATVIAAMILMVVWQQPFAFQLATIAGGLYVIWCHRANIKRLLAGTEPRIGQKV</sequence>
<comment type="caution">
    <text evidence="11">The sequence shown here is derived from an EMBL/GenBank/DDBJ whole genome shotgun (WGS) entry which is preliminary data.</text>
</comment>
<evidence type="ECO:0000256" key="2">
    <source>
        <dbReference type="ARBA" id="ARBA00022516"/>
    </source>
</evidence>